<evidence type="ECO:0000313" key="21">
    <source>
        <dbReference type="Proteomes" id="UP000284604"/>
    </source>
</evidence>
<keyword evidence="4 15" id="KW-0285">Flavoprotein</keyword>
<name>A0A120A2R8_BACSE</name>
<organism evidence="18 20">
    <name type="scientific">Bacteroides stercoris</name>
    <dbReference type="NCBI Taxonomy" id="46506"/>
    <lineage>
        <taxon>Bacteria</taxon>
        <taxon>Pseudomonadati</taxon>
        <taxon>Bacteroidota</taxon>
        <taxon>Bacteroidia</taxon>
        <taxon>Bacteroidales</taxon>
        <taxon>Bacteroidaceae</taxon>
        <taxon>Bacteroides</taxon>
    </lineage>
</organism>
<evidence type="ECO:0000256" key="6">
    <source>
        <dbReference type="ARBA" id="ARBA00022679"/>
    </source>
</evidence>
<dbReference type="Gene3D" id="2.40.30.30">
    <property type="entry name" value="Riboflavin kinase-like"/>
    <property type="match status" value="1"/>
</dbReference>
<evidence type="ECO:0000256" key="2">
    <source>
        <dbReference type="ARBA" id="ARBA00004726"/>
    </source>
</evidence>
<comment type="catalytic activity">
    <reaction evidence="13 15">
        <text>riboflavin + ATP = FMN + ADP + H(+)</text>
        <dbReference type="Rhea" id="RHEA:14357"/>
        <dbReference type="ChEBI" id="CHEBI:15378"/>
        <dbReference type="ChEBI" id="CHEBI:30616"/>
        <dbReference type="ChEBI" id="CHEBI:57986"/>
        <dbReference type="ChEBI" id="CHEBI:58210"/>
        <dbReference type="ChEBI" id="CHEBI:456216"/>
        <dbReference type="EC" id="2.7.1.26"/>
    </reaction>
</comment>
<dbReference type="GO" id="GO:0009231">
    <property type="term" value="P:riboflavin biosynthetic process"/>
    <property type="evidence" value="ECO:0007669"/>
    <property type="project" value="InterPro"/>
</dbReference>
<dbReference type="Proteomes" id="UP000467334">
    <property type="component" value="Unassembled WGS sequence"/>
</dbReference>
<evidence type="ECO:0000256" key="15">
    <source>
        <dbReference type="PIRNR" id="PIRNR004491"/>
    </source>
</evidence>
<sequence>MQLCTGTSGSKLLPNVATIGFFDGVHRGHRFLIEQVCKVAAERGLASSVITFPVHPRKVMQPDFRPELLTTCDEKVSLLAGTGIDYCIMLDFTLDLACLSAKQFMAILKQDYRVQVLMIGYDHRFGHNRSEGFEDYVRYGQELGIEVLLAQAYYTDAMTVSSSAIRRLLLQGNVSEAANCLGYQFFLDGTVVNGYRVGRKIGFPTANLRIGDCEKLVPADGVYAVYVFLGGEKHAGMLSIGYRPTLNNGIDRSIEVHIFNFDADIYNQPMRLSFVCRTRPELKFDSIDELIAQLHKDEAEITAILS</sequence>
<dbReference type="GO" id="GO:0003919">
    <property type="term" value="F:FMN adenylyltransferase activity"/>
    <property type="evidence" value="ECO:0007669"/>
    <property type="project" value="UniProtKB-UniRule"/>
</dbReference>
<dbReference type="STRING" id="46506.AA415_01446"/>
<dbReference type="PANTHER" id="PTHR22749">
    <property type="entry name" value="RIBOFLAVIN KINASE/FMN ADENYLYLTRANSFERASE"/>
    <property type="match status" value="1"/>
</dbReference>
<comment type="function">
    <text evidence="1">Catalyzes the phosphorylation of riboflavin to FMN followed by the adenylation of FMN to FAD.</text>
</comment>
<evidence type="ECO:0000256" key="10">
    <source>
        <dbReference type="ARBA" id="ARBA00022827"/>
    </source>
</evidence>
<dbReference type="InterPro" id="IPR023468">
    <property type="entry name" value="Riboflavin_kinase"/>
</dbReference>
<dbReference type="InterPro" id="IPR002606">
    <property type="entry name" value="Riboflavin_kinase_bac"/>
</dbReference>
<dbReference type="InterPro" id="IPR015865">
    <property type="entry name" value="Riboflavin_kinase_bac/euk"/>
</dbReference>
<evidence type="ECO:0000313" key="22">
    <source>
        <dbReference type="Proteomes" id="UP000467334"/>
    </source>
</evidence>
<dbReference type="Proteomes" id="UP000056419">
    <property type="component" value="Unassembled WGS sequence"/>
</dbReference>
<dbReference type="GO" id="GO:0005524">
    <property type="term" value="F:ATP binding"/>
    <property type="evidence" value="ECO:0007669"/>
    <property type="project" value="UniProtKB-UniRule"/>
</dbReference>
<evidence type="ECO:0000256" key="11">
    <source>
        <dbReference type="ARBA" id="ARBA00022840"/>
    </source>
</evidence>
<keyword evidence="11 15" id="KW-0067">ATP-binding</keyword>
<evidence type="ECO:0000256" key="14">
    <source>
        <dbReference type="ARBA" id="ARBA00049494"/>
    </source>
</evidence>
<keyword evidence="6 15" id="KW-0808">Transferase</keyword>
<dbReference type="InterPro" id="IPR015864">
    <property type="entry name" value="FAD_synthase"/>
</dbReference>
<dbReference type="AlphaFoldDB" id="A0A120A2R8"/>
<evidence type="ECO:0000256" key="9">
    <source>
        <dbReference type="ARBA" id="ARBA00022777"/>
    </source>
</evidence>
<keyword evidence="7 15" id="KW-0548">Nucleotidyltransferase</keyword>
<dbReference type="NCBIfam" id="NF004162">
    <property type="entry name" value="PRK05627.1-5"/>
    <property type="match status" value="1"/>
</dbReference>
<dbReference type="GO" id="GO:0008531">
    <property type="term" value="F:riboflavin kinase activity"/>
    <property type="evidence" value="ECO:0007669"/>
    <property type="project" value="UniProtKB-UniRule"/>
</dbReference>
<dbReference type="RefSeq" id="WP_060385695.1">
    <property type="nucleotide sequence ID" value="NZ_BAABYC010000001.1"/>
</dbReference>
<comment type="pathway">
    <text evidence="3 15">Cofactor biosynthesis; FMN biosynthesis; FMN from riboflavin (ATP route): step 1/1.</text>
</comment>
<keyword evidence="12" id="KW-0511">Multifunctional enzyme</keyword>
<reference evidence="18 20" key="1">
    <citation type="journal article" date="2016" name="BMC Genomics">
        <title>Type VI secretion systems of human gut Bacteroidales segregate into three genetic architectures, two of which are contained on mobile genetic elements.</title>
        <authorList>
            <person name="Coyne M.J."/>
            <person name="Roelofs K.G."/>
            <person name="Comstock L.E."/>
        </authorList>
    </citation>
    <scope>NUCLEOTIDE SEQUENCE [LARGE SCALE GENOMIC DNA]</scope>
    <source>
        <strain evidence="18 20">CL09T03C01</strain>
    </source>
</reference>
<keyword evidence="5 15" id="KW-0288">FMN</keyword>
<dbReference type="GO" id="GO:0009398">
    <property type="term" value="P:FMN biosynthetic process"/>
    <property type="evidence" value="ECO:0007669"/>
    <property type="project" value="UniProtKB-UniRule"/>
</dbReference>
<dbReference type="SUPFAM" id="SSF82114">
    <property type="entry name" value="Riboflavin kinase-like"/>
    <property type="match status" value="1"/>
</dbReference>
<evidence type="ECO:0000313" key="20">
    <source>
        <dbReference type="Proteomes" id="UP000056419"/>
    </source>
</evidence>
<dbReference type="UniPathway" id="UPA00276">
    <property type="reaction ID" value="UER00406"/>
</dbReference>
<dbReference type="InterPro" id="IPR023465">
    <property type="entry name" value="Riboflavin_kinase_dom_sf"/>
</dbReference>
<dbReference type="Gene3D" id="3.40.50.620">
    <property type="entry name" value="HUPs"/>
    <property type="match status" value="1"/>
</dbReference>
<evidence type="ECO:0000256" key="3">
    <source>
        <dbReference type="ARBA" id="ARBA00005201"/>
    </source>
</evidence>
<dbReference type="Pfam" id="PF06574">
    <property type="entry name" value="FAD_syn"/>
    <property type="match status" value="1"/>
</dbReference>
<evidence type="ECO:0000313" key="17">
    <source>
        <dbReference type="EMBL" id="KAB5316276.1"/>
    </source>
</evidence>
<evidence type="ECO:0000313" key="19">
    <source>
        <dbReference type="EMBL" id="RHM15842.1"/>
    </source>
</evidence>
<evidence type="ECO:0000256" key="7">
    <source>
        <dbReference type="ARBA" id="ARBA00022695"/>
    </source>
</evidence>
<accession>A0A120A2R8</accession>
<keyword evidence="8 15" id="KW-0547">Nucleotide-binding</keyword>
<dbReference type="InterPro" id="IPR014729">
    <property type="entry name" value="Rossmann-like_a/b/a_fold"/>
</dbReference>
<dbReference type="Pfam" id="PF01687">
    <property type="entry name" value="Flavokinase"/>
    <property type="match status" value="1"/>
</dbReference>
<dbReference type="EMBL" id="WCLE01000003">
    <property type="protein sequence ID" value="KAB5316276.1"/>
    <property type="molecule type" value="Genomic_DNA"/>
</dbReference>
<dbReference type="PIRSF" id="PIRSF004491">
    <property type="entry name" value="FAD_Synth"/>
    <property type="match status" value="1"/>
</dbReference>
<evidence type="ECO:0000256" key="4">
    <source>
        <dbReference type="ARBA" id="ARBA00022630"/>
    </source>
</evidence>
<evidence type="ECO:0000256" key="12">
    <source>
        <dbReference type="ARBA" id="ARBA00023268"/>
    </source>
</evidence>
<evidence type="ECO:0000256" key="13">
    <source>
        <dbReference type="ARBA" id="ARBA00047880"/>
    </source>
</evidence>
<evidence type="ECO:0000256" key="5">
    <source>
        <dbReference type="ARBA" id="ARBA00022643"/>
    </source>
</evidence>
<dbReference type="Proteomes" id="UP000284604">
    <property type="component" value="Unassembled WGS sequence"/>
</dbReference>
<dbReference type="FunFam" id="3.40.50.620:FF:000021">
    <property type="entry name" value="Riboflavin biosynthesis protein"/>
    <property type="match status" value="1"/>
</dbReference>
<comment type="pathway">
    <text evidence="2 15">Cofactor biosynthesis; FAD biosynthesis; FAD from FMN: step 1/1.</text>
</comment>
<gene>
    <name evidence="18" type="primary">ribF</name>
    <name evidence="18" type="ORF">AA415_01446</name>
    <name evidence="19" type="ORF">DWZ78_15250</name>
    <name evidence="17" type="ORF">F9958_02505</name>
</gene>
<dbReference type="PANTHER" id="PTHR22749:SF6">
    <property type="entry name" value="RIBOFLAVIN KINASE"/>
    <property type="match status" value="1"/>
</dbReference>
<dbReference type="PATRIC" id="fig|46506.5.peg.1539"/>
<reference evidence="19 21" key="3">
    <citation type="submission" date="2018-08" db="EMBL/GenBank/DDBJ databases">
        <title>A genome reference for cultivated species of the human gut microbiota.</title>
        <authorList>
            <person name="Zou Y."/>
            <person name="Xue W."/>
            <person name="Luo G."/>
        </authorList>
    </citation>
    <scope>NUCLEOTIDE SEQUENCE [LARGE SCALE GENOMIC DNA]</scope>
    <source>
        <strain evidence="19 21">AF35-20</strain>
    </source>
</reference>
<keyword evidence="10 15" id="KW-0274">FAD</keyword>
<evidence type="ECO:0000313" key="18">
    <source>
        <dbReference type="EMBL" id="KWR55664.1"/>
    </source>
</evidence>
<dbReference type="EC" id="2.7.7.2" evidence="15"/>
<reference evidence="18" key="2">
    <citation type="submission" date="2016-01" db="EMBL/GenBank/DDBJ databases">
        <authorList>
            <person name="McClelland M."/>
            <person name="Jain A."/>
            <person name="Saraogi P."/>
            <person name="Mendelson R."/>
            <person name="Westerman R."/>
            <person name="SanMiguel P."/>
            <person name="Csonka L."/>
        </authorList>
    </citation>
    <scope>NUCLEOTIDE SEQUENCE</scope>
    <source>
        <strain evidence="18">CL09T03C01</strain>
    </source>
</reference>
<dbReference type="UniPathway" id="UPA00277">
    <property type="reaction ID" value="UER00407"/>
</dbReference>
<dbReference type="EMBL" id="LRGC01000005">
    <property type="protein sequence ID" value="KWR55664.1"/>
    <property type="molecule type" value="Genomic_DNA"/>
</dbReference>
<dbReference type="CDD" id="cd02064">
    <property type="entry name" value="FAD_synthetase_N"/>
    <property type="match status" value="1"/>
</dbReference>
<comment type="catalytic activity">
    <reaction evidence="14 15">
        <text>FMN + ATP + H(+) = FAD + diphosphate</text>
        <dbReference type="Rhea" id="RHEA:17237"/>
        <dbReference type="ChEBI" id="CHEBI:15378"/>
        <dbReference type="ChEBI" id="CHEBI:30616"/>
        <dbReference type="ChEBI" id="CHEBI:33019"/>
        <dbReference type="ChEBI" id="CHEBI:57692"/>
        <dbReference type="ChEBI" id="CHEBI:58210"/>
        <dbReference type="EC" id="2.7.7.2"/>
    </reaction>
</comment>
<comment type="caution">
    <text evidence="18">The sequence shown here is derived from an EMBL/GenBank/DDBJ whole genome shotgun (WGS) entry which is preliminary data.</text>
</comment>
<dbReference type="SMART" id="SM00904">
    <property type="entry name" value="Flavokinase"/>
    <property type="match status" value="1"/>
</dbReference>
<proteinExistence type="inferred from homology"/>
<protein>
    <recommendedName>
        <fullName evidence="15">Riboflavin biosynthesis protein</fullName>
    </recommendedName>
    <domain>
        <recommendedName>
            <fullName evidence="15">Riboflavin kinase</fullName>
            <ecNumber evidence="15">2.7.1.26</ecNumber>
        </recommendedName>
        <alternativeName>
            <fullName evidence="15">Flavokinase</fullName>
        </alternativeName>
    </domain>
    <domain>
        <recommendedName>
            <fullName evidence="15">FMN adenylyltransferase</fullName>
            <ecNumber evidence="15">2.7.7.2</ecNumber>
        </recommendedName>
        <alternativeName>
            <fullName evidence="15">FAD pyrophosphorylase</fullName>
        </alternativeName>
        <alternativeName>
            <fullName evidence="15">FAD synthase</fullName>
        </alternativeName>
    </domain>
</protein>
<keyword evidence="20" id="KW-1185">Reference proteome</keyword>
<evidence type="ECO:0000256" key="8">
    <source>
        <dbReference type="ARBA" id="ARBA00022741"/>
    </source>
</evidence>
<feature type="domain" description="Riboflavin kinase" evidence="16">
    <location>
        <begin position="180"/>
        <end position="306"/>
    </location>
</feature>
<evidence type="ECO:0000256" key="1">
    <source>
        <dbReference type="ARBA" id="ARBA00002121"/>
    </source>
</evidence>
<comment type="similarity">
    <text evidence="15">Belongs to the ribF family.</text>
</comment>
<dbReference type="NCBIfam" id="TIGR00083">
    <property type="entry name" value="ribF"/>
    <property type="match status" value="1"/>
</dbReference>
<reference evidence="17 22" key="4">
    <citation type="journal article" date="2019" name="Nat. Med.">
        <title>A library of human gut bacterial isolates paired with longitudinal multiomics data enables mechanistic microbiome research.</title>
        <authorList>
            <person name="Poyet M."/>
            <person name="Groussin M."/>
            <person name="Gibbons S.M."/>
            <person name="Avila-Pacheco J."/>
            <person name="Jiang X."/>
            <person name="Kearney S.M."/>
            <person name="Perrotta A.R."/>
            <person name="Berdy B."/>
            <person name="Zhao S."/>
            <person name="Lieberman T.D."/>
            <person name="Swanson P.K."/>
            <person name="Smith M."/>
            <person name="Roesemann S."/>
            <person name="Alexander J.E."/>
            <person name="Rich S.A."/>
            <person name="Livny J."/>
            <person name="Vlamakis H."/>
            <person name="Clish C."/>
            <person name="Bullock K."/>
            <person name="Deik A."/>
            <person name="Scott J."/>
            <person name="Pierce K.A."/>
            <person name="Xavier R.J."/>
            <person name="Alm E.J."/>
        </authorList>
    </citation>
    <scope>NUCLEOTIDE SEQUENCE [LARGE SCALE GENOMIC DNA]</scope>
    <source>
        <strain evidence="17 22">BIOML-A6</strain>
    </source>
</reference>
<dbReference type="GO" id="GO:0006747">
    <property type="term" value="P:FAD biosynthetic process"/>
    <property type="evidence" value="ECO:0007669"/>
    <property type="project" value="UniProtKB-UniRule"/>
</dbReference>
<dbReference type="EMBL" id="QRPN01000024">
    <property type="protein sequence ID" value="RHM15842.1"/>
    <property type="molecule type" value="Genomic_DNA"/>
</dbReference>
<dbReference type="EC" id="2.7.1.26" evidence="15"/>
<dbReference type="SUPFAM" id="SSF52374">
    <property type="entry name" value="Nucleotidylyl transferase"/>
    <property type="match status" value="1"/>
</dbReference>
<keyword evidence="9 15" id="KW-0418">Kinase</keyword>
<evidence type="ECO:0000259" key="16">
    <source>
        <dbReference type="SMART" id="SM00904"/>
    </source>
</evidence>